<evidence type="ECO:0000313" key="4">
    <source>
        <dbReference type="Proteomes" id="UP000292958"/>
    </source>
</evidence>
<evidence type="ECO:0000256" key="1">
    <source>
        <dbReference type="SAM" id="SignalP"/>
    </source>
</evidence>
<reference evidence="3 4" key="1">
    <citation type="submission" date="2019-02" db="EMBL/GenBank/DDBJ databases">
        <title>Genomic Encyclopedia of Archaeal and Bacterial Type Strains, Phase II (KMG-II): from individual species to whole genera.</title>
        <authorList>
            <person name="Goeker M."/>
        </authorList>
    </citation>
    <scope>NUCLEOTIDE SEQUENCE [LARGE SCALE GENOMIC DNA]</scope>
    <source>
        <strain evidence="3 4">DSM 18101</strain>
    </source>
</reference>
<feature type="chain" id="PRO_5020340397" description="ThuA-like domain-containing protein" evidence="1">
    <location>
        <begin position="25"/>
        <end position="261"/>
    </location>
</feature>
<keyword evidence="4" id="KW-1185">Reference proteome</keyword>
<proteinExistence type="predicted"/>
<dbReference type="InterPro" id="IPR029062">
    <property type="entry name" value="Class_I_gatase-like"/>
</dbReference>
<gene>
    <name evidence="3" type="ORF">BDD14_3454</name>
</gene>
<evidence type="ECO:0000259" key="2">
    <source>
        <dbReference type="Pfam" id="PF06283"/>
    </source>
</evidence>
<dbReference type="Pfam" id="PF06283">
    <property type="entry name" value="ThuA"/>
    <property type="match status" value="1"/>
</dbReference>
<dbReference type="OrthoDB" id="109511at2"/>
<dbReference type="PANTHER" id="PTHR40469">
    <property type="entry name" value="SECRETED GLYCOSYL HYDROLASE"/>
    <property type="match status" value="1"/>
</dbReference>
<evidence type="ECO:0000313" key="3">
    <source>
        <dbReference type="EMBL" id="RZU41912.1"/>
    </source>
</evidence>
<dbReference type="RefSeq" id="WP_130419744.1">
    <property type="nucleotide sequence ID" value="NZ_SHKW01000001.1"/>
</dbReference>
<dbReference type="EMBL" id="SHKW01000001">
    <property type="protein sequence ID" value="RZU41912.1"/>
    <property type="molecule type" value="Genomic_DNA"/>
</dbReference>
<comment type="caution">
    <text evidence="3">The sequence shown here is derived from an EMBL/GenBank/DDBJ whole genome shotgun (WGS) entry which is preliminary data.</text>
</comment>
<dbReference type="AlphaFoldDB" id="A0A4Q7YVK0"/>
<accession>A0A4Q7YVK0</accession>
<dbReference type="Proteomes" id="UP000292958">
    <property type="component" value="Unassembled WGS sequence"/>
</dbReference>
<dbReference type="InterPro" id="IPR029010">
    <property type="entry name" value="ThuA-like"/>
</dbReference>
<dbReference type="Gene3D" id="3.40.50.880">
    <property type="match status" value="1"/>
</dbReference>
<organism evidence="3 4">
    <name type="scientific">Edaphobacter modestus</name>
    <dbReference type="NCBI Taxonomy" id="388466"/>
    <lineage>
        <taxon>Bacteria</taxon>
        <taxon>Pseudomonadati</taxon>
        <taxon>Acidobacteriota</taxon>
        <taxon>Terriglobia</taxon>
        <taxon>Terriglobales</taxon>
        <taxon>Acidobacteriaceae</taxon>
        <taxon>Edaphobacter</taxon>
    </lineage>
</organism>
<name>A0A4Q7YVK0_9BACT</name>
<dbReference type="SUPFAM" id="SSF52317">
    <property type="entry name" value="Class I glutamine amidotransferase-like"/>
    <property type="match status" value="1"/>
</dbReference>
<dbReference type="PANTHER" id="PTHR40469:SF2">
    <property type="entry name" value="GALACTOSE-BINDING DOMAIN-LIKE SUPERFAMILY PROTEIN"/>
    <property type="match status" value="1"/>
</dbReference>
<sequence>MRRSYSVIKTVLLLLLVCSSFAFAQSGAHPVKFRVVAMAETVQGDHQGFVDAAKQYLSKLAAENDFAVDYISSTDPIDEAFLAKYRLFIQLNYPPYRWTPTAQKAFEDYITNGKGGWIGFHHAALLGDFDGYPMSPWFSNFLGGIRFTSYIPNFAKATVRIEPGPHPVTKGLPSSFVIQKEEWYTWNHSPRSQVHVLATVDESTYEPNSMIKMGGDHPIVWTNEHYKARNVYIFMGHHAVLFDDPNFVQLFRNAIFWAANQ</sequence>
<protein>
    <recommendedName>
        <fullName evidence="2">ThuA-like domain-containing protein</fullName>
    </recommendedName>
</protein>
<keyword evidence="1" id="KW-0732">Signal</keyword>
<feature type="domain" description="ThuA-like" evidence="2">
    <location>
        <begin position="35"/>
        <end position="258"/>
    </location>
</feature>
<feature type="signal peptide" evidence="1">
    <location>
        <begin position="1"/>
        <end position="24"/>
    </location>
</feature>